<gene>
    <name evidence="9" type="ORF">JZO76_00855</name>
</gene>
<dbReference type="PANTHER" id="PTHR21716:SF53">
    <property type="entry name" value="PERMEASE PERM-RELATED"/>
    <property type="match status" value="1"/>
</dbReference>
<evidence type="ECO:0000256" key="1">
    <source>
        <dbReference type="ARBA" id="ARBA00004651"/>
    </source>
</evidence>
<proteinExistence type="inferred from homology"/>
<keyword evidence="6 8" id="KW-1133">Transmembrane helix</keyword>
<feature type="transmembrane region" description="Helical" evidence="8">
    <location>
        <begin position="83"/>
        <end position="105"/>
    </location>
</feature>
<evidence type="ECO:0000313" key="10">
    <source>
        <dbReference type="Proteomes" id="UP000664256"/>
    </source>
</evidence>
<accession>A0ABS3H3N6</accession>
<keyword evidence="10" id="KW-1185">Reference proteome</keyword>
<comment type="similarity">
    <text evidence="2">Belongs to the autoinducer-2 exporter (AI-2E) (TC 2.A.86) family.</text>
</comment>
<dbReference type="PANTHER" id="PTHR21716">
    <property type="entry name" value="TRANSMEMBRANE PROTEIN"/>
    <property type="match status" value="1"/>
</dbReference>
<reference evidence="9 10" key="1">
    <citation type="submission" date="2021-03" db="EMBL/GenBank/DDBJ databases">
        <title>Enterococcal diversity collection.</title>
        <authorList>
            <person name="Gilmore M.S."/>
            <person name="Schwartzman J."/>
            <person name="Van Tyne D."/>
            <person name="Martin M."/>
            <person name="Earl A.M."/>
            <person name="Manson A.L."/>
            <person name="Straub T."/>
            <person name="Salamzade R."/>
            <person name="Saavedra J."/>
            <person name="Lebreton F."/>
            <person name="Prichula J."/>
            <person name="Schaufler K."/>
            <person name="Gaca A."/>
            <person name="Sgardioli B."/>
            <person name="Wagenaar J."/>
            <person name="Strong T."/>
        </authorList>
    </citation>
    <scope>NUCLEOTIDE SEQUENCE [LARGE SCALE GENOMIC DNA]</scope>
    <source>
        <strain evidence="9 10">MJM12</strain>
    </source>
</reference>
<name>A0ABS3H3N6_9ENTE</name>
<feature type="transmembrane region" description="Helical" evidence="8">
    <location>
        <begin position="233"/>
        <end position="254"/>
    </location>
</feature>
<dbReference type="Pfam" id="PF01594">
    <property type="entry name" value="AI-2E_transport"/>
    <property type="match status" value="1"/>
</dbReference>
<evidence type="ECO:0000256" key="4">
    <source>
        <dbReference type="ARBA" id="ARBA00022475"/>
    </source>
</evidence>
<keyword evidence="3" id="KW-0813">Transport</keyword>
<protein>
    <submittedName>
        <fullName evidence="9">AI-2E family transporter</fullName>
    </submittedName>
</protein>
<evidence type="ECO:0000256" key="3">
    <source>
        <dbReference type="ARBA" id="ARBA00022448"/>
    </source>
</evidence>
<keyword evidence="7 8" id="KW-0472">Membrane</keyword>
<comment type="subcellular location">
    <subcellularLocation>
        <location evidence="1">Cell membrane</location>
        <topology evidence="1">Multi-pass membrane protein</topology>
    </subcellularLocation>
</comment>
<feature type="transmembrane region" description="Helical" evidence="8">
    <location>
        <begin position="175"/>
        <end position="197"/>
    </location>
</feature>
<evidence type="ECO:0000256" key="8">
    <source>
        <dbReference type="SAM" id="Phobius"/>
    </source>
</evidence>
<dbReference type="InterPro" id="IPR002549">
    <property type="entry name" value="AI-2E-like"/>
</dbReference>
<feature type="transmembrane region" description="Helical" evidence="8">
    <location>
        <begin position="50"/>
        <end position="68"/>
    </location>
</feature>
<comment type="caution">
    <text evidence="9">The sequence shown here is derived from an EMBL/GenBank/DDBJ whole genome shotgun (WGS) entry which is preliminary data.</text>
</comment>
<organism evidence="9 10">
    <name type="scientific">Candidatus Enterococcus myersii</name>
    <dbReference type="NCBI Taxonomy" id="2815322"/>
    <lineage>
        <taxon>Bacteria</taxon>
        <taxon>Bacillati</taxon>
        <taxon>Bacillota</taxon>
        <taxon>Bacilli</taxon>
        <taxon>Lactobacillales</taxon>
        <taxon>Enterococcaceae</taxon>
        <taxon>Enterococcus</taxon>
    </lineage>
</organism>
<evidence type="ECO:0000313" key="9">
    <source>
        <dbReference type="EMBL" id="MBO0448078.1"/>
    </source>
</evidence>
<dbReference type="EMBL" id="JAFLVT010000001">
    <property type="protein sequence ID" value="MBO0448078.1"/>
    <property type="molecule type" value="Genomic_DNA"/>
</dbReference>
<keyword evidence="4" id="KW-1003">Cell membrane</keyword>
<evidence type="ECO:0000256" key="2">
    <source>
        <dbReference type="ARBA" id="ARBA00009773"/>
    </source>
</evidence>
<feature type="transmembrane region" description="Helical" evidence="8">
    <location>
        <begin position="20"/>
        <end position="38"/>
    </location>
</feature>
<keyword evidence="5 8" id="KW-0812">Transmembrane</keyword>
<dbReference type="Proteomes" id="UP000664256">
    <property type="component" value="Unassembled WGS sequence"/>
</dbReference>
<sequence length="384" mass="43102">MEKEKKRLSWFWKWFLNNQFVTALLIILLILLILNAFTKVSYLFEPVAQFVGVVGLPIVLAGVFYYLMNPAVDYLEKKGLKRIYSIILLFLLVIGLITWGVVVIVPKIREQTASFIDNFPNYLDVIDQKANEILNDPMFGTFKDQFDSYGDKITTWLTDFIRNISSSTISSIGKIVGAVASTLVAIFTMPFILFYLLKDGRNLAPYFVKFLPNKVRKPTLKVLREMNDQVSSYIRGQLTVAFAVSIMFIIGFSIIGLDYSVTLGVAAGFLNLIPYLGSFLAMVPAVFLGIVAGPIMLVKVLVVFVIEQTIEGRLISPLVLGNELSVHPVTILLVLLTSGKLFGVVGVILGIPVYAAAKVLITHLFEWYKDVSQYYHEEDVEEEQ</sequence>
<evidence type="ECO:0000256" key="7">
    <source>
        <dbReference type="ARBA" id="ARBA00023136"/>
    </source>
</evidence>
<evidence type="ECO:0000256" key="6">
    <source>
        <dbReference type="ARBA" id="ARBA00022989"/>
    </source>
</evidence>
<feature type="transmembrane region" description="Helical" evidence="8">
    <location>
        <begin position="261"/>
        <end position="280"/>
    </location>
</feature>
<evidence type="ECO:0000256" key="5">
    <source>
        <dbReference type="ARBA" id="ARBA00022692"/>
    </source>
</evidence>